<dbReference type="PANTHER" id="PTHR30345">
    <property type="entry name" value="RIBOSE-5-PHOSPHATE ISOMERASE B"/>
    <property type="match status" value="1"/>
</dbReference>
<dbReference type="Pfam" id="PF02502">
    <property type="entry name" value="LacAB_rpiB"/>
    <property type="match status" value="1"/>
</dbReference>
<dbReference type="PANTHER" id="PTHR30345:SF0">
    <property type="entry name" value="DNA DAMAGE-REPAIR_TOLERATION PROTEIN DRT102"/>
    <property type="match status" value="1"/>
</dbReference>
<dbReference type="EMBL" id="UOGE01000118">
    <property type="protein sequence ID" value="VAX26179.1"/>
    <property type="molecule type" value="Genomic_DNA"/>
</dbReference>
<dbReference type="InterPro" id="IPR003500">
    <property type="entry name" value="RpiB_LacA_LacB"/>
</dbReference>
<dbReference type="SUPFAM" id="SSF89623">
    <property type="entry name" value="Ribose/Galactose isomerase RpiB/AlsB"/>
    <property type="match status" value="1"/>
</dbReference>
<dbReference type="Gene3D" id="3.40.1400.10">
    <property type="entry name" value="Sugar-phosphate isomerase, RpiB/LacA/LacB"/>
    <property type="match status" value="1"/>
</dbReference>
<evidence type="ECO:0000256" key="1">
    <source>
        <dbReference type="ARBA" id="ARBA00023235"/>
    </source>
</evidence>
<dbReference type="NCBIfam" id="TIGR01120">
    <property type="entry name" value="rpiB"/>
    <property type="match status" value="1"/>
</dbReference>
<protein>
    <submittedName>
        <fullName evidence="2">Ribose 5-phosphate isomerase B</fullName>
        <ecNumber evidence="2">5.3.1.6</ecNumber>
    </submittedName>
</protein>
<reference evidence="2" key="1">
    <citation type="submission" date="2018-06" db="EMBL/GenBank/DDBJ databases">
        <authorList>
            <person name="Zhirakovskaya E."/>
        </authorList>
    </citation>
    <scope>NUCLEOTIDE SEQUENCE</scope>
</reference>
<dbReference type="PIRSF" id="PIRSF005384">
    <property type="entry name" value="RpiB_LacA_B"/>
    <property type="match status" value="1"/>
</dbReference>
<sequence>MTEQKKVAVASDHGAFDLKSKIVSRLKSLGYEPVDMGTDGTESVDYPDYAAKVSEAVSSGEIERGILLCGTGIGMSITANKFPGVRAALAYDGYTARMSREHNNSNVLVLGGRTLGVRVAYDILETWLNTPFEGERHQRRLDKITNIEKQMVEKK</sequence>
<dbReference type="InterPro" id="IPR004785">
    <property type="entry name" value="RpiB"/>
</dbReference>
<dbReference type="NCBIfam" id="NF004051">
    <property type="entry name" value="PRK05571.1"/>
    <property type="match status" value="1"/>
</dbReference>
<dbReference type="GO" id="GO:0009052">
    <property type="term" value="P:pentose-phosphate shunt, non-oxidative branch"/>
    <property type="evidence" value="ECO:0007669"/>
    <property type="project" value="TreeGrafter"/>
</dbReference>
<gene>
    <name evidence="2" type="ORF">MNBD_NITROSPINAE02-1354</name>
</gene>
<dbReference type="AlphaFoldDB" id="A0A3B1C7K0"/>
<dbReference type="InterPro" id="IPR036569">
    <property type="entry name" value="RpiB_LacA_LacB_sf"/>
</dbReference>
<proteinExistence type="predicted"/>
<organism evidence="2">
    <name type="scientific">hydrothermal vent metagenome</name>
    <dbReference type="NCBI Taxonomy" id="652676"/>
    <lineage>
        <taxon>unclassified sequences</taxon>
        <taxon>metagenomes</taxon>
        <taxon>ecological metagenomes</taxon>
    </lineage>
</organism>
<evidence type="ECO:0000313" key="2">
    <source>
        <dbReference type="EMBL" id="VAX26179.1"/>
    </source>
</evidence>
<accession>A0A3B1C7K0</accession>
<dbReference type="EC" id="5.3.1.6" evidence="2"/>
<dbReference type="GO" id="GO:0019316">
    <property type="term" value="P:D-allose catabolic process"/>
    <property type="evidence" value="ECO:0007669"/>
    <property type="project" value="TreeGrafter"/>
</dbReference>
<keyword evidence="1 2" id="KW-0413">Isomerase</keyword>
<dbReference type="NCBIfam" id="TIGR00689">
    <property type="entry name" value="rpiB_lacA_lacB"/>
    <property type="match status" value="1"/>
</dbReference>
<dbReference type="GO" id="GO:0004751">
    <property type="term" value="F:ribose-5-phosphate isomerase activity"/>
    <property type="evidence" value="ECO:0007669"/>
    <property type="project" value="UniProtKB-EC"/>
</dbReference>
<name>A0A3B1C7K0_9ZZZZ</name>